<reference evidence="7 8" key="1">
    <citation type="journal article" date="2009" name="Int. J. Syst. Evol. Microbiol.">
        <title>Paenibacillus contaminans sp. nov., isolated from a contaminated laboratory plate.</title>
        <authorList>
            <person name="Chou J.H."/>
            <person name="Lee J.H."/>
            <person name="Lin M.C."/>
            <person name="Chang P.S."/>
            <person name="Arun A.B."/>
            <person name="Young C.C."/>
            <person name="Chen W.M."/>
        </authorList>
    </citation>
    <scope>NUCLEOTIDE SEQUENCE [LARGE SCALE GENOMIC DNA]</scope>
    <source>
        <strain evidence="7 8">CKOBP-6</strain>
    </source>
</reference>
<comment type="subcellular location">
    <subcellularLocation>
        <location evidence="1">Cell envelope</location>
    </subcellularLocation>
</comment>
<dbReference type="SUPFAM" id="SSF53807">
    <property type="entry name" value="Helical backbone' metal receptor"/>
    <property type="match status" value="1"/>
</dbReference>
<evidence type="ECO:0000256" key="3">
    <source>
        <dbReference type="ARBA" id="ARBA00022448"/>
    </source>
</evidence>
<evidence type="ECO:0000259" key="6">
    <source>
        <dbReference type="PROSITE" id="PS50983"/>
    </source>
</evidence>
<dbReference type="PANTHER" id="PTHR30532:SF24">
    <property type="entry name" value="FERRIC ENTEROBACTIN-BINDING PERIPLASMIC PROTEIN FEPB"/>
    <property type="match status" value="1"/>
</dbReference>
<name>A0A329M5C0_9BACL</name>
<protein>
    <submittedName>
        <fullName evidence="7">ABC transporter substrate-binding protein</fullName>
    </submittedName>
</protein>
<feature type="region of interest" description="Disordered" evidence="5">
    <location>
        <begin position="1"/>
        <end position="55"/>
    </location>
</feature>
<evidence type="ECO:0000313" key="8">
    <source>
        <dbReference type="Proteomes" id="UP000250369"/>
    </source>
</evidence>
<dbReference type="Gene3D" id="3.40.50.1980">
    <property type="entry name" value="Nitrogenase molybdenum iron protein domain"/>
    <property type="match status" value="2"/>
</dbReference>
<comment type="caution">
    <text evidence="7">The sequence shown here is derived from an EMBL/GenBank/DDBJ whole genome shotgun (WGS) entry which is preliminary data.</text>
</comment>
<organism evidence="7 8">
    <name type="scientific">Paenibacillus contaminans</name>
    <dbReference type="NCBI Taxonomy" id="450362"/>
    <lineage>
        <taxon>Bacteria</taxon>
        <taxon>Bacillati</taxon>
        <taxon>Bacillota</taxon>
        <taxon>Bacilli</taxon>
        <taxon>Bacillales</taxon>
        <taxon>Paenibacillaceae</taxon>
        <taxon>Paenibacillus</taxon>
    </lineage>
</organism>
<keyword evidence="8" id="KW-1185">Reference proteome</keyword>
<dbReference type="OrthoDB" id="9793175at2"/>
<evidence type="ECO:0000256" key="4">
    <source>
        <dbReference type="ARBA" id="ARBA00022729"/>
    </source>
</evidence>
<dbReference type="InterPro" id="IPR051313">
    <property type="entry name" value="Bact_iron-sidero_bind"/>
</dbReference>
<feature type="domain" description="Fe/B12 periplasmic-binding" evidence="6">
    <location>
        <begin position="63"/>
        <end position="329"/>
    </location>
</feature>
<dbReference type="InterPro" id="IPR002491">
    <property type="entry name" value="ABC_transptr_periplasmic_BD"/>
</dbReference>
<dbReference type="PROSITE" id="PS50983">
    <property type="entry name" value="FE_B12_PBP"/>
    <property type="match status" value="1"/>
</dbReference>
<gene>
    <name evidence="7" type="ORF">DQG23_30160</name>
</gene>
<dbReference type="PANTHER" id="PTHR30532">
    <property type="entry name" value="IRON III DICITRATE-BINDING PERIPLASMIC PROTEIN"/>
    <property type="match status" value="1"/>
</dbReference>
<accession>A0A329M5C0</accession>
<dbReference type="GO" id="GO:1901678">
    <property type="term" value="P:iron coordination entity transport"/>
    <property type="evidence" value="ECO:0007669"/>
    <property type="project" value="UniProtKB-ARBA"/>
</dbReference>
<keyword evidence="3" id="KW-0813">Transport</keyword>
<sequence>MLTACTSNNQEQKQGSPTASPNGGKTAAPASEQPKQSPAAQPGFPREVESAGGNITIKERPAKVALASWQLLEMLLPFDQSSAGITVPFAAANSALSSDVLKPYADKFKEIKVIGENTKVNLETLLAYGPDLIVAGSTTNKAIKEQLEQIAPTVWIDEEKINVRNEWPKVVTLMGSILGQEERAKTIIDDFTAKQSEGKGKLAARKGETVLFVQVREKAVYVMPPSTLARYYEGLDLTSPPSVEKMTNFEQLTLEGLSQIDPDHIFLGYFNYTDKSLAALTDEWEKSQVWKSLKAVKNNHVYPINGELALGLGPIGQKYGLETVIEGMK</sequence>
<evidence type="ECO:0000313" key="7">
    <source>
        <dbReference type="EMBL" id="RAV15365.1"/>
    </source>
</evidence>
<proteinExistence type="inferred from homology"/>
<evidence type="ECO:0000256" key="2">
    <source>
        <dbReference type="ARBA" id="ARBA00008814"/>
    </source>
</evidence>
<dbReference type="GO" id="GO:0030288">
    <property type="term" value="C:outer membrane-bounded periplasmic space"/>
    <property type="evidence" value="ECO:0007669"/>
    <property type="project" value="TreeGrafter"/>
</dbReference>
<evidence type="ECO:0000256" key="1">
    <source>
        <dbReference type="ARBA" id="ARBA00004196"/>
    </source>
</evidence>
<dbReference type="Proteomes" id="UP000250369">
    <property type="component" value="Unassembled WGS sequence"/>
</dbReference>
<keyword evidence="4" id="KW-0732">Signal</keyword>
<evidence type="ECO:0000256" key="5">
    <source>
        <dbReference type="SAM" id="MobiDB-lite"/>
    </source>
</evidence>
<dbReference type="EMBL" id="QMFB01000024">
    <property type="protein sequence ID" value="RAV15365.1"/>
    <property type="molecule type" value="Genomic_DNA"/>
</dbReference>
<feature type="compositionally biased region" description="Polar residues" evidence="5">
    <location>
        <begin position="1"/>
        <end position="23"/>
    </location>
</feature>
<comment type="similarity">
    <text evidence="2">Belongs to the bacterial solute-binding protein 8 family.</text>
</comment>
<dbReference type="AlphaFoldDB" id="A0A329M5C0"/>
<dbReference type="Pfam" id="PF01497">
    <property type="entry name" value="Peripla_BP_2"/>
    <property type="match status" value="1"/>
</dbReference>